<dbReference type="Pfam" id="PF12697">
    <property type="entry name" value="Abhydrolase_6"/>
    <property type="match status" value="1"/>
</dbReference>
<dbReference type="InterPro" id="IPR029058">
    <property type="entry name" value="AB_hydrolase_fold"/>
</dbReference>
<keyword evidence="3" id="KW-1185">Reference proteome</keyword>
<comment type="caution">
    <text evidence="2">The sequence shown here is derived from an EMBL/GenBank/DDBJ whole genome shotgun (WGS) entry which is preliminary data.</text>
</comment>
<dbReference type="Proteomes" id="UP001652409">
    <property type="component" value="Unassembled WGS sequence"/>
</dbReference>
<protein>
    <submittedName>
        <fullName evidence="2">Alpha/beta fold hydrolase</fullName>
    </submittedName>
</protein>
<evidence type="ECO:0000313" key="3">
    <source>
        <dbReference type="Proteomes" id="UP001652409"/>
    </source>
</evidence>
<dbReference type="PANTHER" id="PTHR46438:SF2">
    <property type="entry name" value="ALPHA_BETA-HYDROLASES SUPERFAMILY PROTEIN"/>
    <property type="match status" value="1"/>
</dbReference>
<reference evidence="2 3" key="1">
    <citation type="journal article" date="2021" name="ISME Commun">
        <title>Automated analysis of genomic sequences facilitates high-throughput and comprehensive description of bacteria.</title>
        <authorList>
            <person name="Hitch T.C.A."/>
        </authorList>
    </citation>
    <scope>NUCLEOTIDE SEQUENCE [LARGE SCALE GENOMIC DNA]</scope>
    <source>
        <strain evidence="2 3">Sanger_23</strain>
    </source>
</reference>
<evidence type="ECO:0000313" key="2">
    <source>
        <dbReference type="EMBL" id="MCU6766340.1"/>
    </source>
</evidence>
<feature type="domain" description="AB hydrolase-1" evidence="1">
    <location>
        <begin position="65"/>
        <end position="304"/>
    </location>
</feature>
<organism evidence="2 3">
    <name type="scientific">Blautia ammoniilytica</name>
    <dbReference type="NCBI Taxonomy" id="2981782"/>
    <lineage>
        <taxon>Bacteria</taxon>
        <taxon>Bacillati</taxon>
        <taxon>Bacillota</taxon>
        <taxon>Clostridia</taxon>
        <taxon>Lachnospirales</taxon>
        <taxon>Lachnospiraceae</taxon>
        <taxon>Blautia</taxon>
    </lineage>
</organism>
<dbReference type="PANTHER" id="PTHR46438">
    <property type="entry name" value="ALPHA/BETA-HYDROLASES SUPERFAMILY PROTEIN"/>
    <property type="match status" value="1"/>
</dbReference>
<proteinExistence type="predicted"/>
<name>A0ABT2TVS6_9FIRM</name>
<dbReference type="EMBL" id="JAOQJL010000028">
    <property type="protein sequence ID" value="MCU6766340.1"/>
    <property type="molecule type" value="Genomic_DNA"/>
</dbReference>
<dbReference type="SUPFAM" id="SSF53474">
    <property type="entry name" value="alpha/beta-Hydrolases"/>
    <property type="match status" value="1"/>
</dbReference>
<keyword evidence="2" id="KW-0378">Hydrolase</keyword>
<sequence length="319" mass="36575">MKEHNRKIITLAALTTIAAGIIHVANRCIAASSQIKNLLPATENQYYDWRFGKVFYTKRGSGSPILLIHDTITGSSGYEWSLTADRLAEEHTVYTIDLLGCGRSDKPGITYTNFLFVQLLCDFTKNVIKEKTDVIACGFSCSFITMACRYDNTCFNKIIFVNPPSINSLKQYPSEKNKLFKYLIEFPVFGTLIYHMIVSRETISNLFIDNLYFNPFHVDDRTIDAYYESAHKGGYYAKYMYSSQKSKYMNIDISKSIQEMDNSIYILTGEAEYKREAIVDEYMQLNQSIETSVIEKSKHFPHMENVPGFLNAVSDYLIQ</sequence>
<dbReference type="RefSeq" id="WP_158422171.1">
    <property type="nucleotide sequence ID" value="NZ_JAOQJL010000028.1"/>
</dbReference>
<evidence type="ECO:0000259" key="1">
    <source>
        <dbReference type="Pfam" id="PF12697"/>
    </source>
</evidence>
<gene>
    <name evidence="2" type="ORF">OCV61_13080</name>
</gene>
<accession>A0ABT2TVS6</accession>
<dbReference type="Gene3D" id="3.40.50.1820">
    <property type="entry name" value="alpha/beta hydrolase"/>
    <property type="match status" value="1"/>
</dbReference>
<dbReference type="GO" id="GO:0016787">
    <property type="term" value="F:hydrolase activity"/>
    <property type="evidence" value="ECO:0007669"/>
    <property type="project" value="UniProtKB-KW"/>
</dbReference>
<dbReference type="InterPro" id="IPR000073">
    <property type="entry name" value="AB_hydrolase_1"/>
</dbReference>